<dbReference type="Proteomes" id="UP001319104">
    <property type="component" value="Unassembled WGS sequence"/>
</dbReference>
<keyword evidence="2" id="KW-1133">Transmembrane helix</keyword>
<keyword evidence="4" id="KW-1185">Reference proteome</keyword>
<feature type="transmembrane region" description="Helical" evidence="2">
    <location>
        <begin position="282"/>
        <end position="302"/>
    </location>
</feature>
<dbReference type="PANTHER" id="PTHR36838:SF3">
    <property type="entry name" value="TRANSPORTER AUXIN EFFLUX CARRIER EC FAMILY"/>
    <property type="match status" value="1"/>
</dbReference>
<reference evidence="3 4" key="1">
    <citation type="submission" date="2021-05" db="EMBL/GenBank/DDBJ databases">
        <authorList>
            <person name="Zhang Z.D."/>
            <person name="Osman G."/>
        </authorList>
    </citation>
    <scope>NUCLEOTIDE SEQUENCE [LARGE SCALE GENOMIC DNA]</scope>
    <source>
        <strain evidence="3 4">KCTC 32217</strain>
    </source>
</reference>
<keyword evidence="1" id="KW-0813">Transport</keyword>
<sequence>MEKIAEFLGGIGPYLLFLPLGFWLSKKEWVPKKYITSPLIYVLMPVLVVNHVLEAEEDTIMVLPVMSFFLALLMNVPALLANKTFASEENPYLVKSSFSFFNVAFFGIPTVMALFGEQAVTSLITIYVGTALYGDLIGYYQVSKSKNGTKESIIKTLKVPFLYAFIIAVILKVLDVGPPEEAEPVTDVFSYIVSAAGMLIIGMNVSNLKIKGIDWKYLNKFMALRTVGGIIITAAILALEYAFVDKLDEEERQLLALIPLFPIAANITVFASFLGSKEKESGLLVLYSMAVSLVLICIAIQFF</sequence>
<comment type="caution">
    <text evidence="3">The sequence shown here is derived from an EMBL/GenBank/DDBJ whole genome shotgun (WGS) entry which is preliminary data.</text>
</comment>
<feature type="transmembrane region" description="Helical" evidence="2">
    <location>
        <begin position="36"/>
        <end position="53"/>
    </location>
</feature>
<evidence type="ECO:0000313" key="4">
    <source>
        <dbReference type="Proteomes" id="UP001319104"/>
    </source>
</evidence>
<evidence type="ECO:0000256" key="2">
    <source>
        <dbReference type="SAM" id="Phobius"/>
    </source>
</evidence>
<dbReference type="PANTHER" id="PTHR36838">
    <property type="entry name" value="AUXIN EFFLUX CARRIER FAMILY PROTEIN"/>
    <property type="match status" value="1"/>
</dbReference>
<evidence type="ECO:0000313" key="3">
    <source>
        <dbReference type="EMBL" id="MBS9523491.1"/>
    </source>
</evidence>
<keyword evidence="2" id="KW-0812">Transmembrane</keyword>
<evidence type="ECO:0008006" key="5">
    <source>
        <dbReference type="Google" id="ProtNLM"/>
    </source>
</evidence>
<evidence type="ECO:0000256" key="1">
    <source>
        <dbReference type="ARBA" id="ARBA00022448"/>
    </source>
</evidence>
<dbReference type="RefSeq" id="WP_213944380.1">
    <property type="nucleotide sequence ID" value="NZ_JAHCMY010000002.1"/>
</dbReference>
<feature type="transmembrane region" description="Helical" evidence="2">
    <location>
        <begin position="6"/>
        <end position="24"/>
    </location>
</feature>
<feature type="transmembrane region" description="Helical" evidence="2">
    <location>
        <begin position="92"/>
        <end position="115"/>
    </location>
</feature>
<feature type="transmembrane region" description="Helical" evidence="2">
    <location>
        <begin position="222"/>
        <end position="244"/>
    </location>
</feature>
<feature type="transmembrane region" description="Helical" evidence="2">
    <location>
        <begin position="189"/>
        <end position="210"/>
    </location>
</feature>
<accession>A0AAP2G3Y5</accession>
<feature type="transmembrane region" description="Helical" evidence="2">
    <location>
        <begin position="59"/>
        <end position="80"/>
    </location>
</feature>
<keyword evidence="2" id="KW-0472">Membrane</keyword>
<dbReference type="AlphaFoldDB" id="A0AAP2G3Y5"/>
<name>A0AAP2G3Y5_9BACT</name>
<organism evidence="3 4">
    <name type="scientific">Litoribacter ruber</name>
    <dbReference type="NCBI Taxonomy" id="702568"/>
    <lineage>
        <taxon>Bacteria</taxon>
        <taxon>Pseudomonadati</taxon>
        <taxon>Bacteroidota</taxon>
        <taxon>Cytophagia</taxon>
        <taxon>Cytophagales</taxon>
        <taxon>Cyclobacteriaceae</taxon>
        <taxon>Litoribacter</taxon>
    </lineage>
</organism>
<feature type="transmembrane region" description="Helical" evidence="2">
    <location>
        <begin position="161"/>
        <end position="177"/>
    </location>
</feature>
<proteinExistence type="predicted"/>
<protein>
    <recommendedName>
        <fullName evidence="5">Permease</fullName>
    </recommendedName>
</protein>
<gene>
    <name evidence="3" type="ORF">KI659_05600</name>
</gene>
<dbReference type="EMBL" id="JAHCMY010000002">
    <property type="protein sequence ID" value="MBS9523491.1"/>
    <property type="molecule type" value="Genomic_DNA"/>
</dbReference>
<feature type="transmembrane region" description="Helical" evidence="2">
    <location>
        <begin position="256"/>
        <end position="275"/>
    </location>
</feature>